<evidence type="ECO:0000313" key="6">
    <source>
        <dbReference type="EnsemblPlants" id="PNT63207"/>
    </source>
</evidence>
<dbReference type="InterPro" id="IPR000210">
    <property type="entry name" value="BTB/POZ_dom"/>
</dbReference>
<dbReference type="Pfam" id="PF00651">
    <property type="entry name" value="BTB"/>
    <property type="match status" value="1"/>
</dbReference>
<evidence type="ECO:0008006" key="8">
    <source>
        <dbReference type="Google" id="ProtNLM"/>
    </source>
</evidence>
<dbReference type="GO" id="GO:0016567">
    <property type="term" value="P:protein ubiquitination"/>
    <property type="evidence" value="ECO:0007669"/>
    <property type="project" value="InterPro"/>
</dbReference>
<dbReference type="Proteomes" id="UP000008810">
    <property type="component" value="Chromosome 4"/>
</dbReference>
<dbReference type="Gene3D" id="2.60.210.10">
    <property type="entry name" value="Apoptosis, Tumor Necrosis Factor Receptor Associated Protein 2, Chain A"/>
    <property type="match status" value="1"/>
</dbReference>
<reference evidence="5" key="2">
    <citation type="submission" date="2017-06" db="EMBL/GenBank/DDBJ databases">
        <title>WGS assembly of Brachypodium distachyon.</title>
        <authorList>
            <consortium name="The International Brachypodium Initiative"/>
            <person name="Lucas S."/>
            <person name="Harmon-Smith M."/>
            <person name="Lail K."/>
            <person name="Tice H."/>
            <person name="Grimwood J."/>
            <person name="Bruce D."/>
            <person name="Barry K."/>
            <person name="Shu S."/>
            <person name="Lindquist E."/>
            <person name="Wang M."/>
            <person name="Pitluck S."/>
            <person name="Vogel J.P."/>
            <person name="Garvin D.F."/>
            <person name="Mockler T.C."/>
            <person name="Schmutz J."/>
            <person name="Rokhsar D."/>
            <person name="Bevan M.W."/>
        </authorList>
    </citation>
    <scope>NUCLEOTIDE SEQUENCE</scope>
    <source>
        <strain evidence="5">Bd21</strain>
    </source>
</reference>
<dbReference type="OrthoDB" id="605674at2759"/>
<dbReference type="SUPFAM" id="SSF54695">
    <property type="entry name" value="POZ domain"/>
    <property type="match status" value="1"/>
</dbReference>
<dbReference type="SMART" id="SM00225">
    <property type="entry name" value="BTB"/>
    <property type="match status" value="1"/>
</dbReference>
<dbReference type="PROSITE" id="PS50097">
    <property type="entry name" value="BTB"/>
    <property type="match status" value="1"/>
</dbReference>
<evidence type="ECO:0000256" key="2">
    <source>
        <dbReference type="ARBA" id="ARBA00010846"/>
    </source>
</evidence>
<dbReference type="PANTHER" id="PTHR26379">
    <property type="entry name" value="BTB/POZ AND MATH DOMAIN-CONTAINING PROTEIN 1"/>
    <property type="match status" value="1"/>
</dbReference>
<dbReference type="InterPro" id="IPR056423">
    <property type="entry name" value="BACK_BPM_SPOP"/>
</dbReference>
<comment type="pathway">
    <text evidence="1">Protein modification; protein ubiquitination.</text>
</comment>
<reference evidence="5 6" key="1">
    <citation type="journal article" date="2010" name="Nature">
        <title>Genome sequencing and analysis of the model grass Brachypodium distachyon.</title>
        <authorList>
            <consortium name="International Brachypodium Initiative"/>
        </authorList>
    </citation>
    <scope>NUCLEOTIDE SEQUENCE [LARGE SCALE GENOMIC DNA]</scope>
    <source>
        <strain evidence="5 6">Bd21</strain>
    </source>
</reference>
<sequence>MSMSALLTALRAAGQKQLSASTLSGSRKATGAHVFRMGEYTKVREKVAIGTAVKSSTFSIGATTDGSPTGRSWTSVYLRHASHARTGNATAKFEMSLVDQAGKPLHTMRSGQRCFSSSWYYEWGFSKFMKHADLHDQEKHLKGDSLTVLCGVTIDLGLDSTAVPVPEPAAAPPPFDLRGHPAEAAIWKSHEADVQIEVSGGETTFAAHRAVLKDQSPVFRAELSSKTDEDDNTVVLRIDDMDADVCKALLQFVYTESAPETDQLQAMAGRLLAAAKYKLEKLKLICEQALCKNIDMGSVAATLTLAERHGCPLLKNACIRFLSAPGNLEAVIATDGFEQLKTGMPFCSA</sequence>
<dbReference type="InterPro" id="IPR045005">
    <property type="entry name" value="BPM1-6"/>
</dbReference>
<dbReference type="Gramene" id="PNT63207">
    <property type="protein sequence ID" value="PNT63207"/>
    <property type="gene ID" value="BRADI_4g12868v3"/>
</dbReference>
<dbReference type="Pfam" id="PF22486">
    <property type="entry name" value="MATH_2"/>
    <property type="match status" value="1"/>
</dbReference>
<proteinExistence type="inferred from homology"/>
<gene>
    <name evidence="5" type="ORF">BRADI_4g12868v3</name>
</gene>
<dbReference type="Gene3D" id="3.30.710.10">
    <property type="entry name" value="Potassium Channel Kv1.1, Chain A"/>
    <property type="match status" value="1"/>
</dbReference>
<dbReference type="AlphaFoldDB" id="A0A2K2CME4"/>
<feature type="domain" description="MATH" evidence="4">
    <location>
        <begin position="30"/>
        <end position="152"/>
    </location>
</feature>
<protein>
    <recommendedName>
        <fullName evidence="8">BTB domain-containing protein</fullName>
    </recommendedName>
</protein>
<dbReference type="CDD" id="cd00121">
    <property type="entry name" value="MATH"/>
    <property type="match status" value="1"/>
</dbReference>
<dbReference type="EnsemblPlants" id="PNT63207">
    <property type="protein sequence ID" value="PNT63207"/>
    <property type="gene ID" value="BRADI_4g12868v3"/>
</dbReference>
<evidence type="ECO:0000259" key="4">
    <source>
        <dbReference type="PROSITE" id="PS50144"/>
    </source>
</evidence>
<evidence type="ECO:0000256" key="1">
    <source>
        <dbReference type="ARBA" id="ARBA00004906"/>
    </source>
</evidence>
<dbReference type="EMBL" id="CM000883">
    <property type="protein sequence ID" value="PNT63207.1"/>
    <property type="molecule type" value="Genomic_DNA"/>
</dbReference>
<evidence type="ECO:0000313" key="7">
    <source>
        <dbReference type="Proteomes" id="UP000008810"/>
    </source>
</evidence>
<dbReference type="Pfam" id="PF24570">
    <property type="entry name" value="BACK_BPM_SPOP"/>
    <property type="match status" value="1"/>
</dbReference>
<feature type="domain" description="BTB" evidence="3">
    <location>
        <begin position="192"/>
        <end position="262"/>
    </location>
</feature>
<keyword evidence="7" id="KW-1185">Reference proteome</keyword>
<dbReference type="Gene3D" id="6.10.250.3030">
    <property type="match status" value="1"/>
</dbReference>
<evidence type="ECO:0000313" key="5">
    <source>
        <dbReference type="EMBL" id="PNT63207.1"/>
    </source>
</evidence>
<dbReference type="PANTHER" id="PTHR26379:SF316">
    <property type="entry name" value="MATH DOMAIN-CONTAINING PROTEIN"/>
    <property type="match status" value="1"/>
</dbReference>
<reference evidence="6" key="3">
    <citation type="submission" date="2018-08" db="UniProtKB">
        <authorList>
            <consortium name="EnsemblPlants"/>
        </authorList>
    </citation>
    <scope>IDENTIFICATION</scope>
    <source>
        <strain evidence="6">cv. Bd21</strain>
    </source>
</reference>
<dbReference type="InParanoid" id="A0A2K2CME4"/>
<dbReference type="InterPro" id="IPR008974">
    <property type="entry name" value="TRAF-like"/>
</dbReference>
<dbReference type="InterPro" id="IPR002083">
    <property type="entry name" value="MATH/TRAF_dom"/>
</dbReference>
<dbReference type="InterPro" id="IPR011333">
    <property type="entry name" value="SKP1/BTB/POZ_sf"/>
</dbReference>
<organism evidence="5">
    <name type="scientific">Brachypodium distachyon</name>
    <name type="common">Purple false brome</name>
    <name type="synonym">Trachynia distachya</name>
    <dbReference type="NCBI Taxonomy" id="15368"/>
    <lineage>
        <taxon>Eukaryota</taxon>
        <taxon>Viridiplantae</taxon>
        <taxon>Streptophyta</taxon>
        <taxon>Embryophyta</taxon>
        <taxon>Tracheophyta</taxon>
        <taxon>Spermatophyta</taxon>
        <taxon>Magnoliopsida</taxon>
        <taxon>Liliopsida</taxon>
        <taxon>Poales</taxon>
        <taxon>Poaceae</taxon>
        <taxon>BOP clade</taxon>
        <taxon>Pooideae</taxon>
        <taxon>Stipodae</taxon>
        <taxon>Brachypodieae</taxon>
        <taxon>Brachypodium</taxon>
    </lineage>
</organism>
<dbReference type="PROSITE" id="PS50144">
    <property type="entry name" value="MATH"/>
    <property type="match status" value="1"/>
</dbReference>
<dbReference type="SUPFAM" id="SSF49599">
    <property type="entry name" value="TRAF domain-like"/>
    <property type="match status" value="1"/>
</dbReference>
<name>A0A2K2CME4_BRADI</name>
<accession>A0A2K2CME4</accession>
<comment type="similarity">
    <text evidence="2">Belongs to the Tdpoz family.</text>
</comment>
<evidence type="ECO:0000259" key="3">
    <source>
        <dbReference type="PROSITE" id="PS50097"/>
    </source>
</evidence>